<dbReference type="Proteomes" id="UP001243330">
    <property type="component" value="Unassembled WGS sequence"/>
</dbReference>
<sequence length="137" mass="16223">MDSEHFRSACLRACTFELLPLAHTCCNESGREVHPEERLEIWDEDALELDRLEALIEEFETEFAKMGCSLTKFMETYWSERMGFVLREIECQRLREDEIQNIEALGVSLQIQHRDNDVEEDLSEVGYWYRKLDTLVV</sequence>
<keyword evidence="2" id="KW-1185">Reference proteome</keyword>
<accession>A0AAD9ATE4</accession>
<name>A0AAD9ATE4_9PEZI</name>
<comment type="caution">
    <text evidence="1">The sequence shown here is derived from an EMBL/GenBank/DDBJ whole genome shotgun (WGS) entry which is preliminary data.</text>
</comment>
<reference evidence="1" key="1">
    <citation type="submission" date="2023-01" db="EMBL/GenBank/DDBJ databases">
        <title>Colletotrichum chrysophilum M932 genome sequence.</title>
        <authorList>
            <person name="Baroncelli R."/>
        </authorList>
    </citation>
    <scope>NUCLEOTIDE SEQUENCE</scope>
    <source>
        <strain evidence="1">M932</strain>
    </source>
</reference>
<evidence type="ECO:0000313" key="1">
    <source>
        <dbReference type="EMBL" id="KAK1853723.1"/>
    </source>
</evidence>
<dbReference type="AlphaFoldDB" id="A0AAD9ATE4"/>
<proteinExistence type="predicted"/>
<protein>
    <submittedName>
        <fullName evidence="1">Uncharacterized protein</fullName>
    </submittedName>
</protein>
<dbReference type="EMBL" id="JAQOWY010000049">
    <property type="protein sequence ID" value="KAK1853723.1"/>
    <property type="molecule type" value="Genomic_DNA"/>
</dbReference>
<gene>
    <name evidence="1" type="ORF">CCHR01_03602</name>
</gene>
<organism evidence="1 2">
    <name type="scientific">Colletotrichum chrysophilum</name>
    <dbReference type="NCBI Taxonomy" id="1836956"/>
    <lineage>
        <taxon>Eukaryota</taxon>
        <taxon>Fungi</taxon>
        <taxon>Dikarya</taxon>
        <taxon>Ascomycota</taxon>
        <taxon>Pezizomycotina</taxon>
        <taxon>Sordariomycetes</taxon>
        <taxon>Hypocreomycetidae</taxon>
        <taxon>Glomerellales</taxon>
        <taxon>Glomerellaceae</taxon>
        <taxon>Colletotrichum</taxon>
        <taxon>Colletotrichum gloeosporioides species complex</taxon>
    </lineage>
</organism>
<evidence type="ECO:0000313" key="2">
    <source>
        <dbReference type="Proteomes" id="UP001243330"/>
    </source>
</evidence>